<accession>A0A6N0HRV9</accession>
<reference evidence="1 2" key="1">
    <citation type="submission" date="2020-05" db="EMBL/GenBank/DDBJ databases">
        <title>Horizontal transmission and recombination maintain forever young bacterial symbiont genomes.</title>
        <authorList>
            <person name="Russell S.L."/>
            <person name="Pepper-Tunick E."/>
            <person name="Svedberg J."/>
            <person name="Byrne A."/>
            <person name="Ruelas Castillo J."/>
            <person name="Vollmers C."/>
            <person name="Beinart R.A."/>
            <person name="Corbett-Detig R."/>
        </authorList>
    </citation>
    <scope>NUCLEOTIDE SEQUENCE [LARGE SCALE GENOMIC DNA]</scope>
    <source>
        <strain evidence="1">Santa_Monica_outfall</strain>
    </source>
</reference>
<sequence>MLIDDKTAEEIIRGFHIPAKPEVLSQIQRLANEETPIHPRWLSVWRVTWACLPRS</sequence>
<evidence type="ECO:0000313" key="2">
    <source>
        <dbReference type="Proteomes" id="UP000509658"/>
    </source>
</evidence>
<dbReference type="AlphaFoldDB" id="A0A6N0HRV9"/>
<keyword evidence="2" id="KW-1185">Reference proteome</keyword>
<organism evidence="1 2">
    <name type="scientific">Candidatus Reidiella endopervernicosa</name>
    <dbReference type="NCBI Taxonomy" id="2738883"/>
    <lineage>
        <taxon>Bacteria</taxon>
        <taxon>Pseudomonadati</taxon>
        <taxon>Pseudomonadota</taxon>
        <taxon>Gammaproteobacteria</taxon>
        <taxon>Candidatus Reidiella</taxon>
    </lineage>
</organism>
<dbReference type="RefSeq" id="WP_174672538.1">
    <property type="nucleotide sequence ID" value="NZ_CP054491.1"/>
</dbReference>
<dbReference type="EMBL" id="CP054491">
    <property type="protein sequence ID" value="QKQ25001.1"/>
    <property type="molecule type" value="Genomic_DNA"/>
</dbReference>
<name>A0A6N0HRV9_9GAMM</name>
<proteinExistence type="predicted"/>
<evidence type="ECO:0000313" key="1">
    <source>
        <dbReference type="EMBL" id="QKQ25001.1"/>
    </source>
</evidence>
<dbReference type="KEGG" id="rev:HUE57_00890"/>
<dbReference type="Proteomes" id="UP000509658">
    <property type="component" value="Chromosome"/>
</dbReference>
<gene>
    <name evidence="1" type="ORF">HUE57_00890</name>
</gene>
<protein>
    <submittedName>
        <fullName evidence="1">Uncharacterized protein</fullName>
    </submittedName>
</protein>